<dbReference type="Gene3D" id="3.40.930.10">
    <property type="entry name" value="Mannitol-specific EII, Chain A"/>
    <property type="match status" value="1"/>
</dbReference>
<dbReference type="AlphaFoldDB" id="A0A099I679"/>
<dbReference type="CDD" id="cd00211">
    <property type="entry name" value="PTS_IIA_fru"/>
    <property type="match status" value="1"/>
</dbReference>
<organism evidence="2 3">
    <name type="scientific">Clostridium innocuum</name>
    <dbReference type="NCBI Taxonomy" id="1522"/>
    <lineage>
        <taxon>Bacteria</taxon>
        <taxon>Bacillati</taxon>
        <taxon>Bacillota</taxon>
        <taxon>Clostridia</taxon>
        <taxon>Eubacteriales</taxon>
        <taxon>Clostridiaceae</taxon>
        <taxon>Clostridium</taxon>
    </lineage>
</organism>
<dbReference type="InterPro" id="IPR002178">
    <property type="entry name" value="PTS_EIIA_type-2_dom"/>
</dbReference>
<sequence>MGFQFIPQLIETDVCVKDKEEVIRHLADKLKAHGCSDAAYADKVLLREQEYPTGLRTKCAAIAIPHAFDPAISGNHVALAILQHPIRFCNMEDMDSEIDVDMVFLMAISSAHEQLGMLQTIMRMLGDDTLFTRLVRLHDADEVCRQLNAFIEGQKS</sequence>
<comment type="caution">
    <text evidence="2">The sequence shown here is derived from an EMBL/GenBank/DDBJ whole genome shotgun (WGS) entry which is preliminary data.</text>
</comment>
<dbReference type="PANTHER" id="PTHR47738">
    <property type="entry name" value="PTS SYSTEM FRUCTOSE-LIKE EIIA COMPONENT-RELATED"/>
    <property type="match status" value="1"/>
</dbReference>
<name>A0A099I679_CLOIN</name>
<accession>A0A099I679</accession>
<dbReference type="PANTHER" id="PTHR47738:SF3">
    <property type="entry name" value="PHOSPHOTRANSFERASE SYSTEM MANNITOL_FRUCTOSE-SPECIFIC IIA DOMAIN CONTAINING PROTEIN"/>
    <property type="match status" value="1"/>
</dbReference>
<feature type="domain" description="PTS EIIA type-2" evidence="1">
    <location>
        <begin position="3"/>
        <end position="150"/>
    </location>
</feature>
<keyword evidence="2" id="KW-0813">Transport</keyword>
<dbReference type="Proteomes" id="UP000030008">
    <property type="component" value="Unassembled WGS sequence"/>
</dbReference>
<proteinExistence type="predicted"/>
<evidence type="ECO:0000313" key="3">
    <source>
        <dbReference type="Proteomes" id="UP000030008"/>
    </source>
</evidence>
<gene>
    <name evidence="2" type="ORF">CIAN88_15070</name>
</gene>
<dbReference type="EMBL" id="JQIF01000069">
    <property type="protein sequence ID" value="KGJ52363.1"/>
    <property type="molecule type" value="Genomic_DNA"/>
</dbReference>
<dbReference type="SUPFAM" id="SSF55804">
    <property type="entry name" value="Phoshotransferase/anion transport protein"/>
    <property type="match status" value="1"/>
</dbReference>
<dbReference type="Pfam" id="PF00359">
    <property type="entry name" value="PTS_EIIA_2"/>
    <property type="match status" value="1"/>
</dbReference>
<keyword evidence="2" id="KW-0762">Sugar transport</keyword>
<evidence type="ECO:0000313" key="2">
    <source>
        <dbReference type="EMBL" id="KGJ52363.1"/>
    </source>
</evidence>
<dbReference type="PROSITE" id="PS51094">
    <property type="entry name" value="PTS_EIIA_TYPE_2"/>
    <property type="match status" value="1"/>
</dbReference>
<dbReference type="RefSeq" id="WP_044906352.1">
    <property type="nucleotide sequence ID" value="NZ_CP022722.1"/>
</dbReference>
<dbReference type="InterPro" id="IPR016152">
    <property type="entry name" value="PTrfase/Anion_transptr"/>
</dbReference>
<evidence type="ECO:0000259" key="1">
    <source>
        <dbReference type="PROSITE" id="PS51094"/>
    </source>
</evidence>
<protein>
    <submittedName>
        <fullName evidence="2">PTS sugar transporter subunit IIA</fullName>
    </submittedName>
</protein>
<dbReference type="InterPro" id="IPR051541">
    <property type="entry name" value="PTS_SugarTrans_NitroReg"/>
</dbReference>
<reference evidence="2 3" key="1">
    <citation type="submission" date="2014-08" db="EMBL/GenBank/DDBJ databases">
        <title>Clostridium innocuum, an unnegligible vancomycin-resistant pathogen causing extra-intestinal infections.</title>
        <authorList>
            <person name="Feng Y."/>
            <person name="Chiu C.-H."/>
        </authorList>
    </citation>
    <scope>NUCLEOTIDE SEQUENCE [LARGE SCALE GENOMIC DNA]</scope>
    <source>
        <strain evidence="2 3">AN88</strain>
    </source>
</reference>